<dbReference type="GO" id="GO:0016616">
    <property type="term" value="F:oxidoreductase activity, acting on the CH-OH group of donors, NAD or NADP as acceptor"/>
    <property type="evidence" value="ECO:0007669"/>
    <property type="project" value="UniProtKB-ARBA"/>
</dbReference>
<dbReference type="SUPFAM" id="SSF51735">
    <property type="entry name" value="NAD(P)-binding Rossmann-fold domains"/>
    <property type="match status" value="1"/>
</dbReference>
<dbReference type="Gene3D" id="3.40.50.720">
    <property type="entry name" value="NAD(P)-binding Rossmann-like Domain"/>
    <property type="match status" value="1"/>
</dbReference>
<dbReference type="PRINTS" id="PR00080">
    <property type="entry name" value="SDRFAMILY"/>
</dbReference>
<dbReference type="InterPro" id="IPR036291">
    <property type="entry name" value="NAD(P)-bd_dom_sf"/>
</dbReference>
<accession>A0A117IBQ8</accession>
<dbReference type="STRING" id="228230.RMCC_5263"/>
<evidence type="ECO:0000313" key="4">
    <source>
        <dbReference type="EMBL" id="GAS98298.1"/>
    </source>
</evidence>
<dbReference type="PANTHER" id="PTHR42901:SF1">
    <property type="entry name" value="ALCOHOL DEHYDROGENASE"/>
    <property type="match status" value="1"/>
</dbReference>
<comment type="similarity">
    <text evidence="1 3">Belongs to the short-chain dehydrogenases/reductases (SDR) family.</text>
</comment>
<protein>
    <submittedName>
        <fullName evidence="4">Short-chain dehydrogenase/reductase SDR</fullName>
    </submittedName>
</protein>
<name>A0A117IBQ8_MYCCR</name>
<comment type="caution">
    <text evidence="4">The sequence shown here is derived from an EMBL/GenBank/DDBJ whole genome shotgun (WGS) entry which is preliminary data.</text>
</comment>
<gene>
    <name evidence="4" type="ORF">RMCC_5263</name>
</gene>
<dbReference type="FunFam" id="3.40.50.720:FF:000047">
    <property type="entry name" value="NADP-dependent L-serine/L-allo-threonine dehydrogenase"/>
    <property type="match status" value="1"/>
</dbReference>
<reference evidence="5" key="2">
    <citation type="submission" date="2016-02" db="EMBL/GenBank/DDBJ databases">
        <title>Draft genome sequence of five rapidly growing Mycobacterium species.</title>
        <authorList>
            <person name="Katahira K."/>
            <person name="Gotou Y."/>
            <person name="Iida K."/>
            <person name="Ogura Y."/>
            <person name="Hayashi T."/>
        </authorList>
    </citation>
    <scope>NUCLEOTIDE SEQUENCE [LARGE SCALE GENOMIC DNA]</scope>
    <source>
        <strain evidence="5">JCM15298</strain>
    </source>
</reference>
<dbReference type="PRINTS" id="PR00081">
    <property type="entry name" value="GDHRDH"/>
</dbReference>
<proteinExistence type="inferred from homology"/>
<organism evidence="4 5">
    <name type="scientific">Mycolicibacterium canariasense</name>
    <name type="common">Mycobacterium canariasense</name>
    <dbReference type="NCBI Taxonomy" id="228230"/>
    <lineage>
        <taxon>Bacteria</taxon>
        <taxon>Bacillati</taxon>
        <taxon>Actinomycetota</taxon>
        <taxon>Actinomycetes</taxon>
        <taxon>Mycobacteriales</taxon>
        <taxon>Mycobacteriaceae</taxon>
        <taxon>Mycolicibacterium</taxon>
    </lineage>
</organism>
<evidence type="ECO:0000313" key="5">
    <source>
        <dbReference type="Proteomes" id="UP000069443"/>
    </source>
</evidence>
<dbReference type="InterPro" id="IPR020904">
    <property type="entry name" value="Sc_DH/Rdtase_CS"/>
</dbReference>
<sequence>MCRSLVAMTSDTTSRRVAVVTGASSGIGAATAVHLAAVGYDLVLAARRHDRLVDLAAKITADHPERTVSAHELDVTDSEAVDAFCSRVDAVEVLVNNAGGAVGVDSIASSSDADWQAMFDVNVLGVLRITRGLLPRLRASGAGTIVTIGSIAAVEPYLGGGGYNAAKHAVRALTRVLRLELLGEPVRVCEIDPGMVETEFSIRRFGGDRDRAAAVYAGAEPLTADDVAEAVTWVVTRPARVNVDSMLLLARDQTSAQRVHRRTS</sequence>
<evidence type="ECO:0000256" key="2">
    <source>
        <dbReference type="ARBA" id="ARBA00023002"/>
    </source>
</evidence>
<dbReference type="PROSITE" id="PS00061">
    <property type="entry name" value="ADH_SHORT"/>
    <property type="match status" value="1"/>
</dbReference>
<dbReference type="Proteomes" id="UP000069443">
    <property type="component" value="Unassembled WGS sequence"/>
</dbReference>
<dbReference type="EMBL" id="BCSY01000081">
    <property type="protein sequence ID" value="GAS98298.1"/>
    <property type="molecule type" value="Genomic_DNA"/>
</dbReference>
<dbReference type="Pfam" id="PF00106">
    <property type="entry name" value="adh_short"/>
    <property type="match status" value="1"/>
</dbReference>
<keyword evidence="5" id="KW-1185">Reference proteome</keyword>
<dbReference type="AlphaFoldDB" id="A0A117IBQ8"/>
<evidence type="ECO:0000256" key="1">
    <source>
        <dbReference type="ARBA" id="ARBA00006484"/>
    </source>
</evidence>
<reference evidence="5" key="1">
    <citation type="journal article" date="2016" name="Genome Announc.">
        <title>Draft Genome Sequences of Five Rapidly Growing Mycobacterium Species, M. thermoresistibile, M. fortuitum subsp. acetamidolyticum, M. canariasense, M. brisbanense, and M. novocastrense.</title>
        <authorList>
            <person name="Katahira K."/>
            <person name="Ogura Y."/>
            <person name="Gotoh Y."/>
            <person name="Hayashi T."/>
        </authorList>
    </citation>
    <scope>NUCLEOTIDE SEQUENCE [LARGE SCALE GENOMIC DNA]</scope>
    <source>
        <strain evidence="5">JCM15298</strain>
    </source>
</reference>
<dbReference type="PANTHER" id="PTHR42901">
    <property type="entry name" value="ALCOHOL DEHYDROGENASE"/>
    <property type="match status" value="1"/>
</dbReference>
<keyword evidence="2" id="KW-0560">Oxidoreductase</keyword>
<dbReference type="InterPro" id="IPR002347">
    <property type="entry name" value="SDR_fam"/>
</dbReference>
<evidence type="ECO:0000256" key="3">
    <source>
        <dbReference type="RuleBase" id="RU000363"/>
    </source>
</evidence>